<dbReference type="AlphaFoldDB" id="Q6K8T3"/>
<dbReference type="Proteomes" id="UP000000763">
    <property type="component" value="Chromosome 2"/>
</dbReference>
<dbReference type="EMBL" id="AP003980">
    <property type="protein sequence ID" value="BAD21440.1"/>
    <property type="molecule type" value="Genomic_DNA"/>
</dbReference>
<evidence type="ECO:0000256" key="1">
    <source>
        <dbReference type="SAM" id="MobiDB-lite"/>
    </source>
</evidence>
<accession>Q6K8T3</accession>
<feature type="region of interest" description="Disordered" evidence="1">
    <location>
        <begin position="46"/>
        <end position="84"/>
    </location>
</feature>
<protein>
    <submittedName>
        <fullName evidence="3">Uncharacterized protein</fullName>
    </submittedName>
</protein>
<reference evidence="4" key="4">
    <citation type="journal article" date="2008" name="Nucleic Acids Res.">
        <title>The rice annotation project database (RAP-DB): 2008 update.</title>
        <authorList>
            <consortium name="The rice annotation project (RAP)"/>
        </authorList>
    </citation>
    <scope>GENOME REANNOTATION</scope>
    <source>
        <strain evidence="4">cv. Nipponbare</strain>
    </source>
</reference>
<evidence type="ECO:0000313" key="4">
    <source>
        <dbReference type="Proteomes" id="UP000000763"/>
    </source>
</evidence>
<sequence length="113" mass="12206">MYGISRYRLKPRGLCLGSRTQTETERSGHLQNPAIGELLRRQAVSASRASAAAALSPTAPAPSPPPPRRRDESNSGRVCLGSRGRITAENPRALVIEEAKRKLLTSCDVKRGT</sequence>
<evidence type="ECO:0000313" key="3">
    <source>
        <dbReference type="EMBL" id="BAD21646.1"/>
    </source>
</evidence>
<name>Q6K8T3_ORYSJ</name>
<reference evidence="4" key="3">
    <citation type="journal article" date="2005" name="Nature">
        <title>The map-based sequence of the rice genome.</title>
        <authorList>
            <consortium name="International rice genome sequencing project (IRGSP)"/>
            <person name="Matsumoto T."/>
            <person name="Wu J."/>
            <person name="Kanamori H."/>
            <person name="Katayose Y."/>
            <person name="Fujisawa M."/>
            <person name="Namiki N."/>
            <person name="Mizuno H."/>
            <person name="Yamamoto K."/>
            <person name="Antonio B.A."/>
            <person name="Baba T."/>
            <person name="Sakata K."/>
            <person name="Nagamura Y."/>
            <person name="Aoki H."/>
            <person name="Arikawa K."/>
            <person name="Arita K."/>
            <person name="Bito T."/>
            <person name="Chiden Y."/>
            <person name="Fujitsuka N."/>
            <person name="Fukunaka R."/>
            <person name="Hamada M."/>
            <person name="Harada C."/>
            <person name="Hayashi A."/>
            <person name="Hijishita S."/>
            <person name="Honda M."/>
            <person name="Hosokawa S."/>
            <person name="Ichikawa Y."/>
            <person name="Idonuma A."/>
            <person name="Iijima M."/>
            <person name="Ikeda M."/>
            <person name="Ikeno M."/>
            <person name="Ito K."/>
            <person name="Ito S."/>
            <person name="Ito T."/>
            <person name="Ito Y."/>
            <person name="Ito Y."/>
            <person name="Iwabuchi A."/>
            <person name="Kamiya K."/>
            <person name="Karasawa W."/>
            <person name="Kurita K."/>
            <person name="Katagiri S."/>
            <person name="Kikuta A."/>
            <person name="Kobayashi H."/>
            <person name="Kobayashi N."/>
            <person name="Machita K."/>
            <person name="Maehara T."/>
            <person name="Masukawa M."/>
            <person name="Mizubayashi T."/>
            <person name="Mukai Y."/>
            <person name="Nagasaki H."/>
            <person name="Nagata Y."/>
            <person name="Naito S."/>
            <person name="Nakashima M."/>
            <person name="Nakama Y."/>
            <person name="Nakamichi Y."/>
            <person name="Nakamura M."/>
            <person name="Meguro A."/>
            <person name="Negishi M."/>
            <person name="Ohta I."/>
            <person name="Ohta T."/>
            <person name="Okamoto M."/>
            <person name="Ono N."/>
            <person name="Saji S."/>
            <person name="Sakaguchi M."/>
            <person name="Sakai K."/>
            <person name="Shibata M."/>
            <person name="Shimokawa T."/>
            <person name="Song J."/>
            <person name="Takazaki Y."/>
            <person name="Terasawa K."/>
            <person name="Tsugane M."/>
            <person name="Tsuji K."/>
            <person name="Ueda S."/>
            <person name="Waki K."/>
            <person name="Yamagata H."/>
            <person name="Yamamoto M."/>
            <person name="Yamamoto S."/>
            <person name="Yamane H."/>
            <person name="Yoshiki S."/>
            <person name="Yoshihara R."/>
            <person name="Yukawa K."/>
            <person name="Zhong H."/>
            <person name="Yano M."/>
            <person name="Yuan Q."/>
            <person name="Ouyang S."/>
            <person name="Liu J."/>
            <person name="Jones K.M."/>
            <person name="Gansberger K."/>
            <person name="Moffat K."/>
            <person name="Hill J."/>
            <person name="Bera J."/>
            <person name="Fadrosh D."/>
            <person name="Jin S."/>
            <person name="Johri S."/>
            <person name="Kim M."/>
            <person name="Overton L."/>
            <person name="Reardon M."/>
            <person name="Tsitrin T."/>
            <person name="Vuong H."/>
            <person name="Weaver B."/>
            <person name="Ciecko A."/>
            <person name="Tallon L."/>
            <person name="Jackson J."/>
            <person name="Pai G."/>
            <person name="Aken S.V."/>
            <person name="Utterback T."/>
            <person name="Reidmuller S."/>
            <person name="Feldblyum T."/>
            <person name="Hsiao J."/>
            <person name="Zismann V."/>
            <person name="Iobst S."/>
            <person name="de Vazeille A.R."/>
            <person name="Buell C.R."/>
            <person name="Ying K."/>
            <person name="Li Y."/>
            <person name="Lu T."/>
            <person name="Huang Y."/>
            <person name="Zhao Q."/>
            <person name="Feng Q."/>
            <person name="Zhang L."/>
            <person name="Zhu J."/>
            <person name="Weng Q."/>
            <person name="Mu J."/>
            <person name="Lu Y."/>
            <person name="Fan D."/>
            <person name="Liu Y."/>
            <person name="Guan J."/>
            <person name="Zhang Y."/>
            <person name="Yu S."/>
            <person name="Liu X."/>
            <person name="Zhang Y."/>
            <person name="Hong G."/>
            <person name="Han B."/>
            <person name="Choisne N."/>
            <person name="Demange N."/>
            <person name="Orjeda G."/>
            <person name="Samain S."/>
            <person name="Cattolico L."/>
            <person name="Pelletier E."/>
            <person name="Couloux A."/>
            <person name="Segurens B."/>
            <person name="Wincker P."/>
            <person name="D'Hont A."/>
            <person name="Scarpelli C."/>
            <person name="Weissenbach J."/>
            <person name="Salanoubat M."/>
            <person name="Quetier F."/>
            <person name="Yu Y."/>
            <person name="Kim H.R."/>
            <person name="Rambo T."/>
            <person name="Currie J."/>
            <person name="Collura K."/>
            <person name="Luo M."/>
            <person name="Yang T."/>
            <person name="Ammiraju J.S.S."/>
            <person name="Engler F."/>
            <person name="Soderlund C."/>
            <person name="Wing R.A."/>
            <person name="Palmer L.E."/>
            <person name="de la Bastide M."/>
            <person name="Spiegel L."/>
            <person name="Nascimento L."/>
            <person name="Zutavern T."/>
            <person name="O'Shaughnessy A."/>
            <person name="Dike S."/>
            <person name="Dedhia N."/>
            <person name="Preston R."/>
            <person name="Balija V."/>
            <person name="McCombie W.R."/>
            <person name="Chow T."/>
            <person name="Chen H."/>
            <person name="Chung M."/>
            <person name="Chen C."/>
            <person name="Shaw J."/>
            <person name="Wu H."/>
            <person name="Hsiao K."/>
            <person name="Chao Y."/>
            <person name="Chu M."/>
            <person name="Cheng C."/>
            <person name="Hour A."/>
            <person name="Lee P."/>
            <person name="Lin S."/>
            <person name="Lin Y."/>
            <person name="Liou J."/>
            <person name="Liu S."/>
            <person name="Hsing Y."/>
            <person name="Raghuvanshi S."/>
            <person name="Mohanty A."/>
            <person name="Bharti A.K."/>
            <person name="Gaur A."/>
            <person name="Gupta V."/>
            <person name="Kumar D."/>
            <person name="Ravi V."/>
            <person name="Vij S."/>
            <person name="Kapur A."/>
            <person name="Khurana P."/>
            <person name="Khurana P."/>
            <person name="Khurana J.P."/>
            <person name="Tyagi A.K."/>
            <person name="Gaikwad K."/>
            <person name="Singh A."/>
            <person name="Dalal V."/>
            <person name="Srivastava S."/>
            <person name="Dixit A."/>
            <person name="Pal A.K."/>
            <person name="Ghazi I.A."/>
            <person name="Yadav M."/>
            <person name="Pandit A."/>
            <person name="Bhargava A."/>
            <person name="Sureshbabu K."/>
            <person name="Batra K."/>
            <person name="Sharma T.R."/>
            <person name="Mohapatra T."/>
            <person name="Singh N.K."/>
            <person name="Messing J."/>
            <person name="Nelson A.B."/>
            <person name="Fuks G."/>
            <person name="Kavchok S."/>
            <person name="Keizer G."/>
            <person name="Linton E."/>
            <person name="Llaca V."/>
            <person name="Song R."/>
            <person name="Tanyolac B."/>
            <person name="Young S."/>
            <person name="Ho-Il K."/>
            <person name="Hahn J.H."/>
            <person name="Sangsakoo G."/>
            <person name="Vanavichit A."/>
            <person name="de Mattos Luiz.A.T."/>
            <person name="Zimmer P.D."/>
            <person name="Malone G."/>
            <person name="Dellagostin O."/>
            <person name="de Oliveira A.C."/>
            <person name="Bevan M."/>
            <person name="Bancroft I."/>
            <person name="Minx P."/>
            <person name="Cordum H."/>
            <person name="Wilson R."/>
            <person name="Cheng Z."/>
            <person name="Jin W."/>
            <person name="Jiang J."/>
            <person name="Leong S.A."/>
            <person name="Iwama H."/>
            <person name="Gojobori T."/>
            <person name="Itoh T."/>
            <person name="Niimura Y."/>
            <person name="Fujii Y."/>
            <person name="Habara T."/>
            <person name="Sakai H."/>
            <person name="Sato Y."/>
            <person name="Wilson G."/>
            <person name="Kumar K."/>
            <person name="McCouch S."/>
            <person name="Juretic N."/>
            <person name="Hoen D."/>
            <person name="Wright S."/>
            <person name="Bruskiewich R."/>
            <person name="Bureau T."/>
            <person name="Miyao A."/>
            <person name="Hirochika H."/>
            <person name="Nishikawa T."/>
            <person name="Kadowaki K."/>
            <person name="Sugiura M."/>
            <person name="Burr B."/>
            <person name="Sasaki T."/>
        </authorList>
    </citation>
    <scope>NUCLEOTIDE SEQUENCE [LARGE SCALE GENOMIC DNA]</scope>
    <source>
        <strain evidence="4">cv. Nipponbare</strain>
    </source>
</reference>
<reference evidence="2" key="1">
    <citation type="submission" date="2001-08" db="EMBL/GenBank/DDBJ databases">
        <title>Oryza sativa nipponbare(GA3) genomic DNA, chromosome 2, BAC clone:OJ1014_H03.</title>
        <authorList>
            <person name="Sasaki T."/>
            <person name="Matsumoto T."/>
            <person name="Yamamoto K."/>
        </authorList>
    </citation>
    <scope>NUCLEOTIDE SEQUENCE</scope>
</reference>
<organism evidence="3 4">
    <name type="scientific">Oryza sativa subsp. japonica</name>
    <name type="common">Rice</name>
    <dbReference type="NCBI Taxonomy" id="39947"/>
    <lineage>
        <taxon>Eukaryota</taxon>
        <taxon>Viridiplantae</taxon>
        <taxon>Streptophyta</taxon>
        <taxon>Embryophyta</taxon>
        <taxon>Tracheophyta</taxon>
        <taxon>Spermatophyta</taxon>
        <taxon>Magnoliopsida</taxon>
        <taxon>Liliopsida</taxon>
        <taxon>Poales</taxon>
        <taxon>Poaceae</taxon>
        <taxon>BOP clade</taxon>
        <taxon>Oryzoideae</taxon>
        <taxon>Oryzeae</taxon>
        <taxon>Oryzinae</taxon>
        <taxon>Oryza</taxon>
        <taxon>Oryza sativa</taxon>
    </lineage>
</organism>
<feature type="compositionally biased region" description="Low complexity" evidence="1">
    <location>
        <begin position="46"/>
        <end position="58"/>
    </location>
</feature>
<gene>
    <name evidence="2" type="ORF">OJ1014_H03.1</name>
    <name evidence="3" type="ORF">OJ1792_D02.26</name>
</gene>
<reference evidence="3" key="2">
    <citation type="submission" date="2001-08" db="EMBL/GenBank/DDBJ databases">
        <title>Oryza sativa nipponbare(GA3) genomic DNA, chromosome 2, BAC clone:OJ1792_D02.</title>
        <authorList>
            <person name="Sasaki T."/>
            <person name="Matsumoto T."/>
            <person name="Yamamoto K."/>
        </authorList>
    </citation>
    <scope>NUCLEOTIDE SEQUENCE</scope>
</reference>
<evidence type="ECO:0000313" key="2">
    <source>
        <dbReference type="EMBL" id="BAD21440.1"/>
    </source>
</evidence>
<proteinExistence type="predicted"/>
<dbReference type="EMBL" id="AP004097">
    <property type="protein sequence ID" value="BAD21646.1"/>
    <property type="molecule type" value="Genomic_DNA"/>
</dbReference>